<gene>
    <name evidence="2" type="ORF">SE17_43485</name>
</gene>
<dbReference type="Proteomes" id="UP000050509">
    <property type="component" value="Unassembled WGS sequence"/>
</dbReference>
<dbReference type="Gene3D" id="2.120.10.60">
    <property type="entry name" value="Tricorn protease N-terminal domain"/>
    <property type="match status" value="1"/>
</dbReference>
<organism evidence="2 3">
    <name type="scientific">Kouleothrix aurantiaca</name>
    <dbReference type="NCBI Taxonomy" id="186479"/>
    <lineage>
        <taxon>Bacteria</taxon>
        <taxon>Bacillati</taxon>
        <taxon>Chloroflexota</taxon>
        <taxon>Chloroflexia</taxon>
        <taxon>Chloroflexales</taxon>
        <taxon>Roseiflexineae</taxon>
        <taxon>Roseiflexaceae</taxon>
        <taxon>Kouleothrix</taxon>
    </lineage>
</organism>
<keyword evidence="3" id="KW-1185">Reference proteome</keyword>
<accession>A0A0P9F3T6</accession>
<reference evidence="2 3" key="1">
    <citation type="submission" date="2015-09" db="EMBL/GenBank/DDBJ databases">
        <title>Draft genome sequence of Kouleothrix aurantiaca JCM 19913.</title>
        <authorList>
            <person name="Hemp J."/>
        </authorList>
    </citation>
    <scope>NUCLEOTIDE SEQUENCE [LARGE SCALE GENOMIC DNA]</scope>
    <source>
        <strain evidence="2 3">COM-B</strain>
    </source>
</reference>
<name>A0A0P9F3T6_9CHLR</name>
<dbReference type="InterPro" id="IPR018910">
    <property type="entry name" value="LpqB_C"/>
</dbReference>
<sequence>EQIGNLAPAPDGTTLAFNVVRDRWSRRGPNPYGGSDLWLVSNAPDATDYRKVSDYLGMNSWPMWAGDGQGLFFVSDRDGIENIWFQPAGGPAEQITHFAEGRLLWPSISADGKTIVFERDFTIWRLDLPSREAAPITLRVSADSRATPVYIETFTRANELTLAPDGKKIAFVARGEVFADFA</sequence>
<dbReference type="SUPFAM" id="SSF69304">
    <property type="entry name" value="Tricorn protease N-terminal domain"/>
    <property type="match status" value="1"/>
</dbReference>
<evidence type="ECO:0000313" key="3">
    <source>
        <dbReference type="Proteomes" id="UP000050509"/>
    </source>
</evidence>
<dbReference type="AlphaFoldDB" id="A0A0P9F3T6"/>
<protein>
    <recommendedName>
        <fullName evidence="1">Lipoprotein LpqB C-terminal domain-containing protein</fullName>
    </recommendedName>
</protein>
<feature type="non-terminal residue" evidence="2">
    <location>
        <position position="182"/>
    </location>
</feature>
<evidence type="ECO:0000313" key="2">
    <source>
        <dbReference type="EMBL" id="KPV46243.1"/>
    </source>
</evidence>
<comment type="caution">
    <text evidence="2">The sequence shown here is derived from an EMBL/GenBank/DDBJ whole genome shotgun (WGS) entry which is preliminary data.</text>
</comment>
<feature type="non-terminal residue" evidence="2">
    <location>
        <position position="1"/>
    </location>
</feature>
<proteinExistence type="predicted"/>
<dbReference type="EMBL" id="LJCR01003601">
    <property type="protein sequence ID" value="KPV46243.1"/>
    <property type="molecule type" value="Genomic_DNA"/>
</dbReference>
<feature type="domain" description="Lipoprotein LpqB C-terminal" evidence="1">
    <location>
        <begin position="65"/>
        <end position="177"/>
    </location>
</feature>
<evidence type="ECO:0000259" key="1">
    <source>
        <dbReference type="Pfam" id="PF10647"/>
    </source>
</evidence>
<dbReference type="Pfam" id="PF10647">
    <property type="entry name" value="Gmad1"/>
    <property type="match status" value="1"/>
</dbReference>